<feature type="region of interest" description="Disordered" evidence="1">
    <location>
        <begin position="1"/>
        <end position="24"/>
    </location>
</feature>
<evidence type="ECO:0000259" key="2">
    <source>
        <dbReference type="Pfam" id="PF19889"/>
    </source>
</evidence>
<dbReference type="KEGG" id="bid:Bind_2423"/>
<dbReference type="OrthoDB" id="7950528at2"/>
<reference evidence="3 4" key="2">
    <citation type="journal article" date="2010" name="J. Bacteriol.">
        <title>Complete genome sequence of Beijerinckia indica subsp. indica.</title>
        <authorList>
            <person name="Tamas I."/>
            <person name="Dedysh S.N."/>
            <person name="Liesack W."/>
            <person name="Stott M.B."/>
            <person name="Alam M."/>
            <person name="Murrell J.C."/>
            <person name="Dunfield P.F."/>
        </authorList>
    </citation>
    <scope>NUCLEOTIDE SEQUENCE [LARGE SCALE GENOMIC DNA]</scope>
    <source>
        <strain evidence="4">ATCC 9039 / DSM 1715 / NCIMB 8712</strain>
    </source>
</reference>
<feature type="region of interest" description="Disordered" evidence="1">
    <location>
        <begin position="47"/>
        <end position="86"/>
    </location>
</feature>
<feature type="compositionally biased region" description="Low complexity" evidence="1">
    <location>
        <begin position="1"/>
        <end position="10"/>
    </location>
</feature>
<proteinExistence type="predicted"/>
<dbReference type="STRING" id="395963.Bind_2423"/>
<evidence type="ECO:0000256" key="1">
    <source>
        <dbReference type="SAM" id="MobiDB-lite"/>
    </source>
</evidence>
<evidence type="ECO:0000313" key="3">
    <source>
        <dbReference type="EMBL" id="ACB96032.1"/>
    </source>
</evidence>
<gene>
    <name evidence="3" type="ordered locus">Bind_2423</name>
</gene>
<dbReference type="EMBL" id="CP001016">
    <property type="protein sequence ID" value="ACB96032.1"/>
    <property type="molecule type" value="Genomic_DNA"/>
</dbReference>
<dbReference type="RefSeq" id="WP_012385385.1">
    <property type="nucleotide sequence ID" value="NC_010581.1"/>
</dbReference>
<reference evidence="4" key="1">
    <citation type="submission" date="2008-03" db="EMBL/GenBank/DDBJ databases">
        <title>Complete sequence of chromosome of Beijerinckia indica subsp. indica ATCC 9039.</title>
        <authorList>
            <consortium name="US DOE Joint Genome Institute"/>
            <person name="Copeland A."/>
            <person name="Lucas S."/>
            <person name="Lapidus A."/>
            <person name="Glavina del Rio T."/>
            <person name="Dalin E."/>
            <person name="Tice H."/>
            <person name="Bruce D."/>
            <person name="Goodwin L."/>
            <person name="Pitluck S."/>
            <person name="LaButti K."/>
            <person name="Schmutz J."/>
            <person name="Larimer F."/>
            <person name="Land M."/>
            <person name="Hauser L."/>
            <person name="Kyrpides N."/>
            <person name="Mikhailova N."/>
            <person name="Dunfield P.F."/>
            <person name="Dedysh S.N."/>
            <person name="Liesack W."/>
            <person name="Saw J.H."/>
            <person name="Alam M."/>
            <person name="Chen Y."/>
            <person name="Murrell J.C."/>
            <person name="Richardson P."/>
        </authorList>
    </citation>
    <scope>NUCLEOTIDE SEQUENCE [LARGE SCALE GENOMIC DNA]</scope>
    <source>
        <strain evidence="4">ATCC 9039 / DSM 1715 / NCIMB 8712</strain>
    </source>
</reference>
<organism evidence="3 4">
    <name type="scientific">Beijerinckia indica subsp. indica (strain ATCC 9039 / DSM 1715 / NCIMB 8712)</name>
    <dbReference type="NCBI Taxonomy" id="395963"/>
    <lineage>
        <taxon>Bacteria</taxon>
        <taxon>Pseudomonadati</taxon>
        <taxon>Pseudomonadota</taxon>
        <taxon>Alphaproteobacteria</taxon>
        <taxon>Hyphomicrobiales</taxon>
        <taxon>Beijerinckiaceae</taxon>
        <taxon>Beijerinckia</taxon>
    </lineage>
</organism>
<dbReference type="HOGENOM" id="CLU_1561147_0_0_5"/>
<name>B2IHY9_BEII9</name>
<keyword evidence="4" id="KW-1185">Reference proteome</keyword>
<feature type="domain" description="DUF6362" evidence="2">
    <location>
        <begin position="45"/>
        <end position="149"/>
    </location>
</feature>
<accession>B2IHY9</accession>
<dbReference type="Proteomes" id="UP000001695">
    <property type="component" value="Chromosome"/>
</dbReference>
<dbReference type="AlphaFoldDB" id="B2IHY9"/>
<dbReference type="Pfam" id="PF19889">
    <property type="entry name" value="DUF6362"/>
    <property type="match status" value="1"/>
</dbReference>
<dbReference type="InterPro" id="IPR045942">
    <property type="entry name" value="DUF6362"/>
</dbReference>
<protein>
    <recommendedName>
        <fullName evidence="2">DUF6362 domain-containing protein</fullName>
    </recommendedName>
</protein>
<evidence type="ECO:0000313" key="4">
    <source>
        <dbReference type="Proteomes" id="UP000001695"/>
    </source>
</evidence>
<sequence>MNEPLPATTPLSPPSIRGREVCPPTVWKPDRVGECLIAAFATLDRCPKSHGPQGHRNAWPSMTPGADETSDKPADKLRNKKPQPSARELTHMEAAFEWLRLLHGEDQVTAQMISHWALNVARRRSVKILCQRQGWALPTFYRKRTSGLAYLANYLNAKAYPLF</sequence>